<gene>
    <name evidence="3" type="ORF">V6N11_065489</name>
</gene>
<dbReference type="InterPro" id="IPR002156">
    <property type="entry name" value="RNaseH_domain"/>
</dbReference>
<dbReference type="InterPro" id="IPR012337">
    <property type="entry name" value="RNaseH-like_sf"/>
</dbReference>
<dbReference type="PANTHER" id="PTHR47559:SF1">
    <property type="entry name" value="OS03G0844900 PROTEIN"/>
    <property type="match status" value="1"/>
</dbReference>
<proteinExistence type="predicted"/>
<accession>A0ABR2PHF9</accession>
<dbReference type="PANTHER" id="PTHR47559">
    <property type="entry name" value="OS03G0844900 PROTEIN"/>
    <property type="match status" value="1"/>
</dbReference>
<comment type="caution">
    <text evidence="3">The sequence shown here is derived from an EMBL/GenBank/DDBJ whole genome shotgun (WGS) entry which is preliminary data.</text>
</comment>
<dbReference type="Pfam" id="PF13456">
    <property type="entry name" value="RVT_3"/>
    <property type="match status" value="1"/>
</dbReference>
<evidence type="ECO:0000259" key="2">
    <source>
        <dbReference type="Pfam" id="PF13456"/>
    </source>
</evidence>
<dbReference type="CDD" id="cd06222">
    <property type="entry name" value="RNase_H_like"/>
    <property type="match status" value="1"/>
</dbReference>
<organism evidence="3 4">
    <name type="scientific">Hibiscus sabdariffa</name>
    <name type="common">roselle</name>
    <dbReference type="NCBI Taxonomy" id="183260"/>
    <lineage>
        <taxon>Eukaryota</taxon>
        <taxon>Viridiplantae</taxon>
        <taxon>Streptophyta</taxon>
        <taxon>Embryophyta</taxon>
        <taxon>Tracheophyta</taxon>
        <taxon>Spermatophyta</taxon>
        <taxon>Magnoliopsida</taxon>
        <taxon>eudicotyledons</taxon>
        <taxon>Gunneridae</taxon>
        <taxon>Pentapetalae</taxon>
        <taxon>rosids</taxon>
        <taxon>malvids</taxon>
        <taxon>Malvales</taxon>
        <taxon>Malvaceae</taxon>
        <taxon>Malvoideae</taxon>
        <taxon>Hibiscus</taxon>
    </lineage>
</organism>
<dbReference type="InterPro" id="IPR044730">
    <property type="entry name" value="RNase_H-like_dom_plant"/>
</dbReference>
<feature type="domain" description="RNase H type-1" evidence="2">
    <location>
        <begin position="246"/>
        <end position="342"/>
    </location>
</feature>
<dbReference type="Proteomes" id="UP001396334">
    <property type="component" value="Unassembled WGS sequence"/>
</dbReference>
<name>A0ABR2PHF9_9ROSI</name>
<dbReference type="InterPro" id="IPR052757">
    <property type="entry name" value="Ribosomal_protein_S1"/>
</dbReference>
<dbReference type="InterPro" id="IPR036397">
    <property type="entry name" value="RNaseH_sf"/>
</dbReference>
<evidence type="ECO:0000313" key="3">
    <source>
        <dbReference type="EMBL" id="KAK8987883.1"/>
    </source>
</evidence>
<feature type="region of interest" description="Disordered" evidence="1">
    <location>
        <begin position="1"/>
        <end position="21"/>
    </location>
</feature>
<protein>
    <recommendedName>
        <fullName evidence="2">RNase H type-1 domain-containing protein</fullName>
    </recommendedName>
</protein>
<dbReference type="Gene3D" id="3.30.420.10">
    <property type="entry name" value="Ribonuclease H-like superfamily/Ribonuclease H"/>
    <property type="match status" value="1"/>
</dbReference>
<dbReference type="SUPFAM" id="SSF53098">
    <property type="entry name" value="Ribonuclease H-like"/>
    <property type="match status" value="1"/>
</dbReference>
<evidence type="ECO:0000313" key="4">
    <source>
        <dbReference type="Proteomes" id="UP001396334"/>
    </source>
</evidence>
<dbReference type="EMBL" id="JBBPBN010000059">
    <property type="protein sequence ID" value="KAK8987883.1"/>
    <property type="molecule type" value="Genomic_DNA"/>
</dbReference>
<sequence length="486" mass="54252">MLGTLDKVIPQDGSADSDSLTASDNSTIELLPGLDMIFKELLQEDGFKRFNWEHPLIKKVSGRLYDEYSNEFLDSIFAATLVVVSDSCISRRVHFKRQQLQQLHLSNLSDPNSCDSKTEKIMLAELIALEKAELQFYKQKTNVEDFDAMSAEMIKFFSDLIGTVDTSVRECSTSFIREEDDDNFITVLSPERISGNKLTDSGEDLTGTRRLVQKTKKPLQAKTMRRSRARSKVGNRNSKAKVESFGSWLSRFQKAIGVLQPLQAELWALLIGLRFAWDQGFIFVQIQSDCAEAVKLIKADNAYMSLISLVRAIAALRQKAWATEITWIPRTSNLPAEMLAKSIDPSKSKPVATSIRGFESHPKPFISSINLELLGKFRPYDKLVAVKNPAVHFSSQIDRYNRFGSVGCGNLDFVSRNIQTDPVLGSCLQRRDNSMKQTVGGRSTAGNIGQGLQAPPSDNMFTLLAPAGRQVQEIQLATSLDQVQPK</sequence>
<reference evidence="3 4" key="1">
    <citation type="journal article" date="2024" name="G3 (Bethesda)">
        <title>Genome assembly of Hibiscus sabdariffa L. provides insights into metabolisms of medicinal natural products.</title>
        <authorList>
            <person name="Kim T."/>
        </authorList>
    </citation>
    <scope>NUCLEOTIDE SEQUENCE [LARGE SCALE GENOMIC DNA]</scope>
    <source>
        <strain evidence="3">TK-2024</strain>
        <tissue evidence="3">Old leaves</tissue>
    </source>
</reference>
<keyword evidence="4" id="KW-1185">Reference proteome</keyword>
<evidence type="ECO:0000256" key="1">
    <source>
        <dbReference type="SAM" id="MobiDB-lite"/>
    </source>
</evidence>